<evidence type="ECO:0000256" key="3">
    <source>
        <dbReference type="ARBA" id="ARBA00024799"/>
    </source>
</evidence>
<dbReference type="Pfam" id="PF02686">
    <property type="entry name" value="GatC"/>
    <property type="match status" value="1"/>
</dbReference>
<dbReference type="OrthoDB" id="9813938at2"/>
<keyword evidence="6" id="KW-0436">Ligase</keyword>
<sequence>MISKEDVKHIANLSKLNFNEDEMEDFTVKFSKIIEYVEKLKEVDTENIEPTYQVNPNYQFMREDEVKESFSREEALLNAPDSEYGYFKLPKVID</sequence>
<dbReference type="NCBIfam" id="TIGR00135">
    <property type="entry name" value="gatC"/>
    <property type="match status" value="1"/>
</dbReference>
<dbReference type="PANTHER" id="PTHR15004:SF0">
    <property type="entry name" value="GLUTAMYL-TRNA(GLN) AMIDOTRANSFERASE SUBUNIT C, MITOCHONDRIAL"/>
    <property type="match status" value="1"/>
</dbReference>
<dbReference type="GO" id="GO:0050567">
    <property type="term" value="F:glutaminyl-tRNA synthase (glutamine-hydrolyzing) activity"/>
    <property type="evidence" value="ECO:0007669"/>
    <property type="project" value="UniProtKB-UniRule"/>
</dbReference>
<dbReference type="HAMAP" id="MF_00122">
    <property type="entry name" value="GatC"/>
    <property type="match status" value="1"/>
</dbReference>
<dbReference type="Gene3D" id="1.10.20.60">
    <property type="entry name" value="Glu-tRNAGln amidotransferase C subunit, N-terminal domain"/>
    <property type="match status" value="1"/>
</dbReference>
<comment type="function">
    <text evidence="3 6">Allows the formation of correctly charged Asn-tRNA(Asn) or Gln-tRNA(Gln) through the transamidation of misacylated Asp-tRNA(Asn) or Glu-tRNA(Gln) in organisms which lack either or both of asparaginyl-tRNA or glutaminyl-tRNA synthetases. The reaction takes place in the presence of glutamine and ATP through an activated phospho-Asp-tRNA(Asn) or phospho-Glu-tRNA(Gln).</text>
</comment>
<dbReference type="GO" id="GO:0070681">
    <property type="term" value="P:glutaminyl-tRNAGln biosynthesis via transamidation"/>
    <property type="evidence" value="ECO:0007669"/>
    <property type="project" value="TreeGrafter"/>
</dbReference>
<evidence type="ECO:0000313" key="8">
    <source>
        <dbReference type="Proteomes" id="UP000184389"/>
    </source>
</evidence>
<accession>A0A1M5S2R1</accession>
<dbReference type="InterPro" id="IPR036113">
    <property type="entry name" value="Asp/Glu-ADT_sf_sub_c"/>
</dbReference>
<evidence type="ECO:0000256" key="4">
    <source>
        <dbReference type="ARBA" id="ARBA00047380"/>
    </source>
</evidence>
<evidence type="ECO:0000256" key="1">
    <source>
        <dbReference type="ARBA" id="ARBA00010757"/>
    </source>
</evidence>
<reference evidence="7 8" key="1">
    <citation type="submission" date="2016-11" db="EMBL/GenBank/DDBJ databases">
        <authorList>
            <person name="Jaros S."/>
            <person name="Januszkiewicz K."/>
            <person name="Wedrychowicz H."/>
        </authorList>
    </citation>
    <scope>NUCLEOTIDE SEQUENCE [LARGE SCALE GENOMIC DNA]</scope>
    <source>
        <strain evidence="7 8">DSM 13106</strain>
    </source>
</reference>
<dbReference type="PANTHER" id="PTHR15004">
    <property type="entry name" value="GLUTAMYL-TRNA(GLN) AMIDOTRANSFERASE SUBUNIT C, MITOCHONDRIAL"/>
    <property type="match status" value="1"/>
</dbReference>
<keyword evidence="7" id="KW-0808">Transferase</keyword>
<comment type="subunit">
    <text evidence="2 6">Heterotrimer of A, B and C subunits.</text>
</comment>
<dbReference type="GO" id="GO:0006412">
    <property type="term" value="P:translation"/>
    <property type="evidence" value="ECO:0007669"/>
    <property type="project" value="UniProtKB-UniRule"/>
</dbReference>
<keyword evidence="6" id="KW-0648">Protein biosynthesis</keyword>
<organism evidence="7 8">
    <name type="scientific">Sporanaerobacter acetigenes DSM 13106</name>
    <dbReference type="NCBI Taxonomy" id="1123281"/>
    <lineage>
        <taxon>Bacteria</taxon>
        <taxon>Bacillati</taxon>
        <taxon>Bacillota</taxon>
        <taxon>Tissierellia</taxon>
        <taxon>Tissierellales</taxon>
        <taxon>Sporanaerobacteraceae</taxon>
        <taxon>Sporanaerobacter</taxon>
    </lineage>
</organism>
<comment type="similarity">
    <text evidence="1 6">Belongs to the GatC family.</text>
</comment>
<dbReference type="GO" id="GO:0050566">
    <property type="term" value="F:asparaginyl-tRNA synthase (glutamine-hydrolyzing) activity"/>
    <property type="evidence" value="ECO:0007669"/>
    <property type="project" value="RHEA"/>
</dbReference>
<gene>
    <name evidence="6" type="primary">gatC</name>
    <name evidence="7" type="ORF">SAMN02745180_00057</name>
</gene>
<dbReference type="GO" id="GO:0006450">
    <property type="term" value="P:regulation of translational fidelity"/>
    <property type="evidence" value="ECO:0007669"/>
    <property type="project" value="InterPro"/>
</dbReference>
<keyword evidence="6" id="KW-0547">Nucleotide-binding</keyword>
<dbReference type="AlphaFoldDB" id="A0A1M5S2R1"/>
<evidence type="ECO:0000256" key="2">
    <source>
        <dbReference type="ARBA" id="ARBA00011123"/>
    </source>
</evidence>
<evidence type="ECO:0000256" key="6">
    <source>
        <dbReference type="HAMAP-Rule" id="MF_00122"/>
    </source>
</evidence>
<keyword evidence="8" id="KW-1185">Reference proteome</keyword>
<comment type="catalytic activity">
    <reaction evidence="4 6">
        <text>L-aspartyl-tRNA(Asn) + L-glutamine + ATP + H2O = L-asparaginyl-tRNA(Asn) + L-glutamate + ADP + phosphate + 2 H(+)</text>
        <dbReference type="Rhea" id="RHEA:14513"/>
        <dbReference type="Rhea" id="RHEA-COMP:9674"/>
        <dbReference type="Rhea" id="RHEA-COMP:9677"/>
        <dbReference type="ChEBI" id="CHEBI:15377"/>
        <dbReference type="ChEBI" id="CHEBI:15378"/>
        <dbReference type="ChEBI" id="CHEBI:29985"/>
        <dbReference type="ChEBI" id="CHEBI:30616"/>
        <dbReference type="ChEBI" id="CHEBI:43474"/>
        <dbReference type="ChEBI" id="CHEBI:58359"/>
        <dbReference type="ChEBI" id="CHEBI:78515"/>
        <dbReference type="ChEBI" id="CHEBI:78516"/>
        <dbReference type="ChEBI" id="CHEBI:456216"/>
    </reaction>
</comment>
<dbReference type="GO" id="GO:0005524">
    <property type="term" value="F:ATP binding"/>
    <property type="evidence" value="ECO:0007669"/>
    <property type="project" value="UniProtKB-KW"/>
</dbReference>
<dbReference type="SUPFAM" id="SSF141000">
    <property type="entry name" value="Glu-tRNAGln amidotransferase C subunit"/>
    <property type="match status" value="1"/>
</dbReference>
<evidence type="ECO:0000313" key="7">
    <source>
        <dbReference type="EMBL" id="SHH32799.1"/>
    </source>
</evidence>
<dbReference type="RefSeq" id="WP_072742535.1">
    <property type="nucleotide sequence ID" value="NZ_FQXR01000002.1"/>
</dbReference>
<dbReference type="InterPro" id="IPR003837">
    <property type="entry name" value="GatC"/>
</dbReference>
<dbReference type="EC" id="6.3.5.-" evidence="6"/>
<proteinExistence type="inferred from homology"/>
<dbReference type="STRING" id="1123281.SAMN02745180_00057"/>
<evidence type="ECO:0000256" key="5">
    <source>
        <dbReference type="ARBA" id="ARBA00047913"/>
    </source>
</evidence>
<keyword evidence="6" id="KW-0067">ATP-binding</keyword>
<dbReference type="EMBL" id="FQXR01000002">
    <property type="protein sequence ID" value="SHH32799.1"/>
    <property type="molecule type" value="Genomic_DNA"/>
</dbReference>
<name>A0A1M5S2R1_9FIRM</name>
<dbReference type="Proteomes" id="UP000184389">
    <property type="component" value="Unassembled WGS sequence"/>
</dbReference>
<dbReference type="GO" id="GO:0016740">
    <property type="term" value="F:transferase activity"/>
    <property type="evidence" value="ECO:0007669"/>
    <property type="project" value="UniProtKB-KW"/>
</dbReference>
<comment type="catalytic activity">
    <reaction evidence="5 6">
        <text>L-glutamyl-tRNA(Gln) + L-glutamine + ATP + H2O = L-glutaminyl-tRNA(Gln) + L-glutamate + ADP + phosphate + H(+)</text>
        <dbReference type="Rhea" id="RHEA:17521"/>
        <dbReference type="Rhea" id="RHEA-COMP:9681"/>
        <dbReference type="Rhea" id="RHEA-COMP:9684"/>
        <dbReference type="ChEBI" id="CHEBI:15377"/>
        <dbReference type="ChEBI" id="CHEBI:15378"/>
        <dbReference type="ChEBI" id="CHEBI:29985"/>
        <dbReference type="ChEBI" id="CHEBI:30616"/>
        <dbReference type="ChEBI" id="CHEBI:43474"/>
        <dbReference type="ChEBI" id="CHEBI:58359"/>
        <dbReference type="ChEBI" id="CHEBI:78520"/>
        <dbReference type="ChEBI" id="CHEBI:78521"/>
        <dbReference type="ChEBI" id="CHEBI:456216"/>
    </reaction>
</comment>
<protein>
    <recommendedName>
        <fullName evidence="6">Aspartyl/glutamyl-tRNA(Asn/Gln) amidotransferase subunit C</fullName>
        <shortName evidence="6">Asp/Glu-ADT subunit C</shortName>
        <ecNumber evidence="6">6.3.5.-</ecNumber>
    </recommendedName>
</protein>